<evidence type="ECO:0000313" key="3">
    <source>
        <dbReference type="EMBL" id="RTR29257.1"/>
    </source>
</evidence>
<comment type="caution">
    <text evidence="3">The sequence shown here is derived from an EMBL/GenBank/DDBJ whole genome shotgun (WGS) entry which is preliminary data.</text>
</comment>
<gene>
    <name evidence="3" type="ORF">EKG39_17240</name>
</gene>
<dbReference type="RefSeq" id="WP_126507232.1">
    <property type="nucleotide sequence ID" value="NZ_RXNV01000010.1"/>
</dbReference>
<protein>
    <submittedName>
        <fullName evidence="3">Nuclear transport factor 2 family protein</fullName>
    </submittedName>
</protein>
<accession>A0A3S0IQM6</accession>
<dbReference type="EMBL" id="RXNV01000010">
    <property type="protein sequence ID" value="RTR29257.1"/>
    <property type="molecule type" value="Genomic_DNA"/>
</dbReference>
<dbReference type="Gene3D" id="3.10.450.50">
    <property type="match status" value="1"/>
</dbReference>
<feature type="domain" description="SnoaL-like" evidence="2">
    <location>
        <begin position="27"/>
        <end position="130"/>
    </location>
</feature>
<organism evidence="3 4">
    <name type="scientific">Shewanella atlantica</name>
    <dbReference type="NCBI Taxonomy" id="271099"/>
    <lineage>
        <taxon>Bacteria</taxon>
        <taxon>Pseudomonadati</taxon>
        <taxon>Pseudomonadota</taxon>
        <taxon>Gammaproteobacteria</taxon>
        <taxon>Alteromonadales</taxon>
        <taxon>Shewanellaceae</taxon>
        <taxon>Shewanella</taxon>
    </lineage>
</organism>
<dbReference type="InterPro" id="IPR037401">
    <property type="entry name" value="SnoaL-like"/>
</dbReference>
<dbReference type="AlphaFoldDB" id="A0A3S0IQM6"/>
<dbReference type="SUPFAM" id="SSF54427">
    <property type="entry name" value="NTF2-like"/>
    <property type="match status" value="1"/>
</dbReference>
<feature type="signal peptide" evidence="1">
    <location>
        <begin position="1"/>
        <end position="19"/>
    </location>
</feature>
<sequence length="168" mass="18905">MRPYLFAASLSFLSFTSQAAPTPTEVVESFIQAYNKHDVELMVQHTSETVRWMHITGTKVEVETSDRTEFGAAMTDYFETLKDANATILQIIDSGSYVSTVERVTWDNDGEHLSQCSIGTFRIKDGKLAEFWYFPAHACDAQVEAETIEKTDLPVVEPEIGVLQETQQ</sequence>
<dbReference type="Proteomes" id="UP000282060">
    <property type="component" value="Unassembled WGS sequence"/>
</dbReference>
<reference evidence="3 4" key="1">
    <citation type="submission" date="2018-12" db="EMBL/GenBank/DDBJ databases">
        <authorList>
            <person name="Yu L."/>
        </authorList>
    </citation>
    <scope>NUCLEOTIDE SEQUENCE [LARGE SCALE GENOMIC DNA]</scope>
    <source>
        <strain evidence="3 4">HAW-EB5</strain>
    </source>
</reference>
<keyword evidence="4" id="KW-1185">Reference proteome</keyword>
<evidence type="ECO:0000259" key="2">
    <source>
        <dbReference type="Pfam" id="PF12680"/>
    </source>
</evidence>
<keyword evidence="1" id="KW-0732">Signal</keyword>
<proteinExistence type="predicted"/>
<evidence type="ECO:0000313" key="4">
    <source>
        <dbReference type="Proteomes" id="UP000282060"/>
    </source>
</evidence>
<evidence type="ECO:0000256" key="1">
    <source>
        <dbReference type="SAM" id="SignalP"/>
    </source>
</evidence>
<name>A0A3S0IQM6_9GAMM</name>
<feature type="chain" id="PRO_5018716316" evidence="1">
    <location>
        <begin position="20"/>
        <end position="168"/>
    </location>
</feature>
<dbReference type="Pfam" id="PF12680">
    <property type="entry name" value="SnoaL_2"/>
    <property type="match status" value="1"/>
</dbReference>
<dbReference type="InterPro" id="IPR032710">
    <property type="entry name" value="NTF2-like_dom_sf"/>
</dbReference>
<dbReference type="OrthoDB" id="6387446at2"/>